<dbReference type="STRING" id="1858805.M5G7V7"/>
<dbReference type="Pfam" id="PF01738">
    <property type="entry name" value="DLH"/>
    <property type="match status" value="1"/>
</dbReference>
<protein>
    <submittedName>
        <fullName evidence="2">Alpha/beta-hydrolase</fullName>
    </submittedName>
</protein>
<dbReference type="InterPro" id="IPR002925">
    <property type="entry name" value="Dienelactn_hydro"/>
</dbReference>
<evidence type="ECO:0000313" key="3">
    <source>
        <dbReference type="Proteomes" id="UP000030653"/>
    </source>
</evidence>
<keyword evidence="3" id="KW-1185">Reference proteome</keyword>
<dbReference type="OMA" id="GEPKGKM"/>
<evidence type="ECO:0000313" key="2">
    <source>
        <dbReference type="EMBL" id="EJT99857.1"/>
    </source>
</evidence>
<reference evidence="2 3" key="1">
    <citation type="journal article" date="2012" name="Science">
        <title>The Paleozoic origin of enzymatic lignin decomposition reconstructed from 31 fungal genomes.</title>
        <authorList>
            <person name="Floudas D."/>
            <person name="Binder M."/>
            <person name="Riley R."/>
            <person name="Barry K."/>
            <person name="Blanchette R.A."/>
            <person name="Henrissat B."/>
            <person name="Martinez A.T."/>
            <person name="Otillar R."/>
            <person name="Spatafora J.W."/>
            <person name="Yadav J.S."/>
            <person name="Aerts A."/>
            <person name="Benoit I."/>
            <person name="Boyd A."/>
            <person name="Carlson A."/>
            <person name="Copeland A."/>
            <person name="Coutinho P.M."/>
            <person name="de Vries R.P."/>
            <person name="Ferreira P."/>
            <person name="Findley K."/>
            <person name="Foster B."/>
            <person name="Gaskell J."/>
            <person name="Glotzer D."/>
            <person name="Gorecki P."/>
            <person name="Heitman J."/>
            <person name="Hesse C."/>
            <person name="Hori C."/>
            <person name="Igarashi K."/>
            <person name="Jurgens J.A."/>
            <person name="Kallen N."/>
            <person name="Kersten P."/>
            <person name="Kohler A."/>
            <person name="Kuees U."/>
            <person name="Kumar T.K.A."/>
            <person name="Kuo A."/>
            <person name="LaButti K."/>
            <person name="Larrondo L.F."/>
            <person name="Lindquist E."/>
            <person name="Ling A."/>
            <person name="Lombard V."/>
            <person name="Lucas S."/>
            <person name="Lundell T."/>
            <person name="Martin R."/>
            <person name="McLaughlin D.J."/>
            <person name="Morgenstern I."/>
            <person name="Morin E."/>
            <person name="Murat C."/>
            <person name="Nagy L.G."/>
            <person name="Nolan M."/>
            <person name="Ohm R.A."/>
            <person name="Patyshakuliyeva A."/>
            <person name="Rokas A."/>
            <person name="Ruiz-Duenas F.J."/>
            <person name="Sabat G."/>
            <person name="Salamov A."/>
            <person name="Samejima M."/>
            <person name="Schmutz J."/>
            <person name="Slot J.C."/>
            <person name="St John F."/>
            <person name="Stenlid J."/>
            <person name="Sun H."/>
            <person name="Sun S."/>
            <person name="Syed K."/>
            <person name="Tsang A."/>
            <person name="Wiebenga A."/>
            <person name="Young D."/>
            <person name="Pisabarro A."/>
            <person name="Eastwood D.C."/>
            <person name="Martin F."/>
            <person name="Cullen D."/>
            <person name="Grigoriev I.V."/>
            <person name="Hibbett D.S."/>
        </authorList>
    </citation>
    <scope>NUCLEOTIDE SEQUENCE [LARGE SCALE GENOMIC DNA]</scope>
    <source>
        <strain evidence="2 3">DJM-731 SS1</strain>
    </source>
</reference>
<dbReference type="Proteomes" id="UP000030653">
    <property type="component" value="Unassembled WGS sequence"/>
</dbReference>
<dbReference type="HOGENOM" id="CLU_054590_2_0_1"/>
<dbReference type="AlphaFoldDB" id="M5G7V7"/>
<dbReference type="SUPFAM" id="SSF53474">
    <property type="entry name" value="alpha/beta-Hydrolases"/>
    <property type="match status" value="1"/>
</dbReference>
<feature type="domain" description="Dienelactone hydrolase" evidence="1">
    <location>
        <begin position="27"/>
        <end position="272"/>
    </location>
</feature>
<dbReference type="Gene3D" id="3.40.50.1820">
    <property type="entry name" value="alpha/beta hydrolase"/>
    <property type="match status" value="1"/>
</dbReference>
<organism evidence="2 3">
    <name type="scientific">Dacryopinax primogenitus (strain DJM 731)</name>
    <name type="common">Brown rot fungus</name>
    <dbReference type="NCBI Taxonomy" id="1858805"/>
    <lineage>
        <taxon>Eukaryota</taxon>
        <taxon>Fungi</taxon>
        <taxon>Dikarya</taxon>
        <taxon>Basidiomycota</taxon>
        <taxon>Agaricomycotina</taxon>
        <taxon>Dacrymycetes</taxon>
        <taxon>Dacrymycetales</taxon>
        <taxon>Dacrymycetaceae</taxon>
        <taxon>Dacryopinax</taxon>
    </lineage>
</organism>
<dbReference type="RefSeq" id="XP_040626755.1">
    <property type="nucleotide sequence ID" value="XM_040768858.1"/>
</dbReference>
<sequence length="273" mass="30044">MICENCTRGTKLPGTPTGSMIKINDTDTYLAAPSAPVTPGNEHKAVVIFTDVLGLPLGNSQLIADEFAKKLNLPVYVPDMFMGHPPLNPQQMTSVDHFDMTPRPFTNKLRFYALLIGALPNIILTNGPAKVSARMQAWAEALRKEKGVERLGAVGHCYGGMVIIKMVAAKQGLFQAGVVCHPGRISLQEAEMVDFPCAFATAQVDESFPQPVAKEFEAAFAARDEKTKVPYEFVFYPGTTHGFAARPALHIQEVKEAFEKVTEQSWKWIEKHL</sequence>
<dbReference type="EMBL" id="JH795868">
    <property type="protein sequence ID" value="EJT99857.1"/>
    <property type="molecule type" value="Genomic_DNA"/>
</dbReference>
<dbReference type="GO" id="GO:0016787">
    <property type="term" value="F:hydrolase activity"/>
    <property type="evidence" value="ECO:0007669"/>
    <property type="project" value="UniProtKB-KW"/>
</dbReference>
<keyword evidence="2" id="KW-0378">Hydrolase</keyword>
<dbReference type="PANTHER" id="PTHR17630:SF44">
    <property type="entry name" value="PROTEIN AIM2"/>
    <property type="match status" value="1"/>
</dbReference>
<evidence type="ECO:0000259" key="1">
    <source>
        <dbReference type="Pfam" id="PF01738"/>
    </source>
</evidence>
<gene>
    <name evidence="2" type="ORF">DACRYDRAFT_109283</name>
</gene>
<dbReference type="OrthoDB" id="10019231at2759"/>
<dbReference type="InterPro" id="IPR029058">
    <property type="entry name" value="AB_hydrolase_fold"/>
</dbReference>
<proteinExistence type="predicted"/>
<accession>M5G7V7</accession>
<dbReference type="PANTHER" id="PTHR17630">
    <property type="entry name" value="DIENELACTONE HYDROLASE"/>
    <property type="match status" value="1"/>
</dbReference>
<name>M5G7V7_DACPD</name>
<dbReference type="GeneID" id="63683920"/>